<dbReference type="OrthoDB" id="9784545at2"/>
<dbReference type="PROSITE" id="PS50949">
    <property type="entry name" value="HTH_GNTR"/>
    <property type="match status" value="1"/>
</dbReference>
<comment type="caution">
    <text evidence="5">The sequence shown here is derived from an EMBL/GenBank/DDBJ whole genome shotgun (WGS) entry which is preliminary data.</text>
</comment>
<dbReference type="EMBL" id="AMZO01000006">
    <property type="protein sequence ID" value="ELR66484.1"/>
    <property type="molecule type" value="Genomic_DNA"/>
</dbReference>
<dbReference type="GO" id="GO:0003700">
    <property type="term" value="F:DNA-binding transcription factor activity"/>
    <property type="evidence" value="ECO:0007669"/>
    <property type="project" value="InterPro"/>
</dbReference>
<dbReference type="SUPFAM" id="SSF48008">
    <property type="entry name" value="GntR ligand-binding domain-like"/>
    <property type="match status" value="1"/>
</dbReference>
<dbReference type="PATRIC" id="fig|1056511.3.peg.1012"/>
<dbReference type="CDD" id="cd07377">
    <property type="entry name" value="WHTH_GntR"/>
    <property type="match status" value="1"/>
</dbReference>
<dbReference type="SMART" id="SM00345">
    <property type="entry name" value="HTH_GNTR"/>
    <property type="match status" value="1"/>
</dbReference>
<dbReference type="Gene3D" id="1.10.10.10">
    <property type="entry name" value="Winged helix-like DNA-binding domain superfamily/Winged helix DNA-binding domain"/>
    <property type="match status" value="1"/>
</dbReference>
<dbReference type="Gene3D" id="1.20.120.530">
    <property type="entry name" value="GntR ligand-binding domain-like"/>
    <property type="match status" value="1"/>
</dbReference>
<dbReference type="SMART" id="SM00895">
    <property type="entry name" value="FCD"/>
    <property type="match status" value="1"/>
</dbReference>
<dbReference type="Proteomes" id="UP000011134">
    <property type="component" value="Unassembled WGS sequence"/>
</dbReference>
<evidence type="ECO:0000313" key="5">
    <source>
        <dbReference type="EMBL" id="ELR66484.1"/>
    </source>
</evidence>
<keyword evidence="3" id="KW-0804">Transcription</keyword>
<dbReference type="PANTHER" id="PTHR43537">
    <property type="entry name" value="TRANSCRIPTIONAL REGULATOR, GNTR FAMILY"/>
    <property type="match status" value="1"/>
</dbReference>
<dbReference type="AlphaFoldDB" id="L8JG39"/>
<keyword evidence="6" id="KW-1185">Reference proteome</keyword>
<dbReference type="InterPro" id="IPR036390">
    <property type="entry name" value="WH_DNA-bd_sf"/>
</dbReference>
<feature type="domain" description="HTH gntR-type" evidence="4">
    <location>
        <begin position="6"/>
        <end position="73"/>
    </location>
</feature>
<protein>
    <submittedName>
        <fullName evidence="5">Propionate catabolism operon transcriptional regulator</fullName>
    </submittedName>
</protein>
<accession>L8JG39</accession>
<organism evidence="5 6">
    <name type="scientific">Photobacterium marinum</name>
    <dbReference type="NCBI Taxonomy" id="1056511"/>
    <lineage>
        <taxon>Bacteria</taxon>
        <taxon>Pseudomonadati</taxon>
        <taxon>Pseudomonadota</taxon>
        <taxon>Gammaproteobacteria</taxon>
        <taxon>Vibrionales</taxon>
        <taxon>Vibrionaceae</taxon>
        <taxon>Photobacterium</taxon>
    </lineage>
</organism>
<evidence type="ECO:0000256" key="2">
    <source>
        <dbReference type="ARBA" id="ARBA00023125"/>
    </source>
</evidence>
<gene>
    <name evidence="5" type="ORF">C942_04182</name>
</gene>
<sequence>MKINKQSLEEQATEYLRHKIISGEMAQGEKIVESTLAKDLELSRSTIRMALNSLSHEGLVTLKPYAGWQVISLNEDDLWELYNLRVALESQAAAMAAEKASDQDKQNLRALYDDYCQLCEQNPTDIKAISDADFHLHRKIVEASKSMRMEKIYGQIANQLQSYLSMTHQNYDLSQSGLSHEAMINAICSGDPELASREAKANITPFTQLCSTLKQDEN</sequence>
<dbReference type="InterPro" id="IPR011711">
    <property type="entry name" value="GntR_C"/>
</dbReference>
<reference evidence="5 6" key="1">
    <citation type="submission" date="2012-12" db="EMBL/GenBank/DDBJ databases">
        <title>Genome Assembly of Photobacterium sp. AK15.</title>
        <authorList>
            <person name="Khatri I."/>
            <person name="Vaidya B."/>
            <person name="Srinivas T.N.R."/>
            <person name="Subramanian S."/>
            <person name="Pinnaka A."/>
        </authorList>
    </citation>
    <scope>NUCLEOTIDE SEQUENCE [LARGE SCALE GENOMIC DNA]</scope>
    <source>
        <strain evidence="5 6">AK15</strain>
    </source>
</reference>
<evidence type="ECO:0000313" key="6">
    <source>
        <dbReference type="Proteomes" id="UP000011134"/>
    </source>
</evidence>
<dbReference type="Pfam" id="PF07729">
    <property type="entry name" value="FCD"/>
    <property type="match status" value="1"/>
</dbReference>
<keyword evidence="2" id="KW-0238">DNA-binding</keyword>
<evidence type="ECO:0000259" key="4">
    <source>
        <dbReference type="PROSITE" id="PS50949"/>
    </source>
</evidence>
<dbReference type="Pfam" id="PF00392">
    <property type="entry name" value="GntR"/>
    <property type="match status" value="1"/>
</dbReference>
<evidence type="ECO:0000256" key="3">
    <source>
        <dbReference type="ARBA" id="ARBA00023163"/>
    </source>
</evidence>
<keyword evidence="1" id="KW-0805">Transcription regulation</keyword>
<evidence type="ECO:0000256" key="1">
    <source>
        <dbReference type="ARBA" id="ARBA00023015"/>
    </source>
</evidence>
<dbReference type="InterPro" id="IPR036388">
    <property type="entry name" value="WH-like_DNA-bd_sf"/>
</dbReference>
<dbReference type="InterPro" id="IPR000524">
    <property type="entry name" value="Tscrpt_reg_HTH_GntR"/>
</dbReference>
<name>L8JG39_9GAMM</name>
<dbReference type="PANTHER" id="PTHR43537:SF45">
    <property type="entry name" value="GNTR FAMILY REGULATORY PROTEIN"/>
    <property type="match status" value="1"/>
</dbReference>
<dbReference type="GO" id="GO:0003677">
    <property type="term" value="F:DNA binding"/>
    <property type="evidence" value="ECO:0007669"/>
    <property type="project" value="UniProtKB-KW"/>
</dbReference>
<proteinExistence type="predicted"/>
<dbReference type="SUPFAM" id="SSF46785">
    <property type="entry name" value="Winged helix' DNA-binding domain"/>
    <property type="match status" value="1"/>
</dbReference>
<dbReference type="InterPro" id="IPR008920">
    <property type="entry name" value="TF_FadR/GntR_C"/>
</dbReference>